<comment type="caution">
    <text evidence="1">The sequence shown here is derived from an EMBL/GenBank/DDBJ whole genome shotgun (WGS) entry which is preliminary data.</text>
</comment>
<gene>
    <name evidence="1" type="ORF">S01H4_25149</name>
</gene>
<sequence length="33" mass="4096">RTEKLRERKFILTKHPNFERIEFTSELSEKGFQ</sequence>
<protein>
    <submittedName>
        <fullName evidence="1">Uncharacterized protein</fullName>
    </submittedName>
</protein>
<feature type="non-terminal residue" evidence="1">
    <location>
        <position position="1"/>
    </location>
</feature>
<accession>X1B3H3</accession>
<organism evidence="1">
    <name type="scientific">marine sediment metagenome</name>
    <dbReference type="NCBI Taxonomy" id="412755"/>
    <lineage>
        <taxon>unclassified sequences</taxon>
        <taxon>metagenomes</taxon>
        <taxon>ecological metagenomes</taxon>
    </lineage>
</organism>
<reference evidence="1" key="1">
    <citation type="journal article" date="2014" name="Front. Microbiol.">
        <title>High frequency of phylogenetically diverse reductive dehalogenase-homologous genes in deep subseafloor sedimentary metagenomes.</title>
        <authorList>
            <person name="Kawai M."/>
            <person name="Futagami T."/>
            <person name="Toyoda A."/>
            <person name="Takaki Y."/>
            <person name="Nishi S."/>
            <person name="Hori S."/>
            <person name="Arai W."/>
            <person name="Tsubouchi T."/>
            <person name="Morono Y."/>
            <person name="Uchiyama I."/>
            <person name="Ito T."/>
            <person name="Fujiyama A."/>
            <person name="Inagaki F."/>
            <person name="Takami H."/>
        </authorList>
    </citation>
    <scope>NUCLEOTIDE SEQUENCE</scope>
    <source>
        <strain evidence="1">Expedition CK06-06</strain>
    </source>
</reference>
<name>X1B3H3_9ZZZZ</name>
<dbReference type="EMBL" id="BART01011925">
    <property type="protein sequence ID" value="GAG89555.1"/>
    <property type="molecule type" value="Genomic_DNA"/>
</dbReference>
<proteinExistence type="predicted"/>
<dbReference type="AlphaFoldDB" id="X1B3H3"/>
<evidence type="ECO:0000313" key="1">
    <source>
        <dbReference type="EMBL" id="GAG89555.1"/>
    </source>
</evidence>